<dbReference type="PROSITE" id="PS50995">
    <property type="entry name" value="HTH_MARR_2"/>
    <property type="match status" value="1"/>
</dbReference>
<dbReference type="PANTHER" id="PTHR33164">
    <property type="entry name" value="TRANSCRIPTIONAL REGULATOR, MARR FAMILY"/>
    <property type="match status" value="1"/>
</dbReference>
<keyword evidence="2" id="KW-0238">DNA-binding</keyword>
<keyword evidence="6" id="KW-1185">Reference proteome</keyword>
<organism evidence="5 6">
    <name type="scientific">Luteolibacter algae</name>
    <dbReference type="NCBI Taxonomy" id="454151"/>
    <lineage>
        <taxon>Bacteria</taxon>
        <taxon>Pseudomonadati</taxon>
        <taxon>Verrucomicrobiota</taxon>
        <taxon>Verrucomicrobiia</taxon>
        <taxon>Verrucomicrobiales</taxon>
        <taxon>Verrucomicrobiaceae</taxon>
        <taxon>Luteolibacter</taxon>
    </lineage>
</organism>
<keyword evidence="3" id="KW-0804">Transcription</keyword>
<protein>
    <submittedName>
        <fullName evidence="5">MarR family winged helix-turn-helix transcriptional regulator</fullName>
    </submittedName>
</protein>
<evidence type="ECO:0000313" key="6">
    <source>
        <dbReference type="Proteomes" id="UP001597375"/>
    </source>
</evidence>
<evidence type="ECO:0000259" key="4">
    <source>
        <dbReference type="PROSITE" id="PS50995"/>
    </source>
</evidence>
<dbReference type="InterPro" id="IPR000835">
    <property type="entry name" value="HTH_MarR-typ"/>
</dbReference>
<name>A0ABW5D8G4_9BACT</name>
<dbReference type="SUPFAM" id="SSF46785">
    <property type="entry name" value="Winged helix' DNA-binding domain"/>
    <property type="match status" value="1"/>
</dbReference>
<evidence type="ECO:0000256" key="3">
    <source>
        <dbReference type="ARBA" id="ARBA00023163"/>
    </source>
</evidence>
<dbReference type="EMBL" id="JBHUIT010000027">
    <property type="protein sequence ID" value="MFD2257347.1"/>
    <property type="molecule type" value="Genomic_DNA"/>
</dbReference>
<dbReference type="InterPro" id="IPR023187">
    <property type="entry name" value="Tscrpt_reg_MarR-type_CS"/>
</dbReference>
<accession>A0ABW5D8G4</accession>
<keyword evidence="1" id="KW-0805">Transcription regulation</keyword>
<dbReference type="PANTHER" id="PTHR33164:SF94">
    <property type="entry name" value="TRANSCRIPTIONAL REGULATORY PROTEIN-RELATED"/>
    <property type="match status" value="1"/>
</dbReference>
<dbReference type="RefSeq" id="WP_386820633.1">
    <property type="nucleotide sequence ID" value="NZ_JBHUIT010000027.1"/>
</dbReference>
<dbReference type="InterPro" id="IPR036388">
    <property type="entry name" value="WH-like_DNA-bd_sf"/>
</dbReference>
<dbReference type="Gene3D" id="1.10.10.10">
    <property type="entry name" value="Winged helix-like DNA-binding domain superfamily/Winged helix DNA-binding domain"/>
    <property type="match status" value="1"/>
</dbReference>
<gene>
    <name evidence="5" type="ORF">ACFSSA_11735</name>
</gene>
<dbReference type="PROSITE" id="PS01117">
    <property type="entry name" value="HTH_MARR_1"/>
    <property type="match status" value="1"/>
</dbReference>
<dbReference type="InterPro" id="IPR039422">
    <property type="entry name" value="MarR/SlyA-like"/>
</dbReference>
<reference evidence="6" key="1">
    <citation type="journal article" date="2019" name="Int. J. Syst. Evol. Microbiol.">
        <title>The Global Catalogue of Microorganisms (GCM) 10K type strain sequencing project: providing services to taxonomists for standard genome sequencing and annotation.</title>
        <authorList>
            <consortium name="The Broad Institute Genomics Platform"/>
            <consortium name="The Broad Institute Genome Sequencing Center for Infectious Disease"/>
            <person name="Wu L."/>
            <person name="Ma J."/>
        </authorList>
    </citation>
    <scope>NUCLEOTIDE SEQUENCE [LARGE SCALE GENOMIC DNA]</scope>
    <source>
        <strain evidence="6">CGMCC 4.7106</strain>
    </source>
</reference>
<comment type="caution">
    <text evidence="5">The sequence shown here is derived from an EMBL/GenBank/DDBJ whole genome shotgun (WGS) entry which is preliminary data.</text>
</comment>
<proteinExistence type="predicted"/>
<evidence type="ECO:0000256" key="1">
    <source>
        <dbReference type="ARBA" id="ARBA00023015"/>
    </source>
</evidence>
<dbReference type="Proteomes" id="UP001597375">
    <property type="component" value="Unassembled WGS sequence"/>
</dbReference>
<dbReference type="InterPro" id="IPR036390">
    <property type="entry name" value="WH_DNA-bd_sf"/>
</dbReference>
<evidence type="ECO:0000313" key="5">
    <source>
        <dbReference type="EMBL" id="MFD2257347.1"/>
    </source>
</evidence>
<feature type="domain" description="HTH marR-type" evidence="4">
    <location>
        <begin position="1"/>
        <end position="142"/>
    </location>
</feature>
<evidence type="ECO:0000256" key="2">
    <source>
        <dbReference type="ARBA" id="ARBA00023125"/>
    </source>
</evidence>
<dbReference type="Pfam" id="PF12802">
    <property type="entry name" value="MarR_2"/>
    <property type="match status" value="1"/>
</dbReference>
<sequence>MSHKITKLSDDDYARLANFRYSLRCFFEFSAKAAENEGVTMQQHQALLGIRGNPNPPTHVGYLAEFLRIRPNTAAELSKRLEAAGLITRTINASDRRAMDLELTEEGLTKLEALTHAHRKELSQLKPGFLELIESLNPEGTD</sequence>
<dbReference type="SMART" id="SM00347">
    <property type="entry name" value="HTH_MARR"/>
    <property type="match status" value="1"/>
</dbReference>